<evidence type="ECO:0000256" key="3">
    <source>
        <dbReference type="ARBA" id="ARBA00022741"/>
    </source>
</evidence>
<keyword evidence="6 8" id="KW-1133">Transmembrane helix</keyword>
<feature type="transmembrane region" description="Helical" evidence="8">
    <location>
        <begin position="248"/>
        <end position="266"/>
    </location>
</feature>
<dbReference type="GO" id="GO:0036376">
    <property type="term" value="P:sodium ion export across plasma membrane"/>
    <property type="evidence" value="ECO:0007669"/>
    <property type="project" value="TreeGrafter"/>
</dbReference>
<dbReference type="GO" id="GO:0005524">
    <property type="term" value="F:ATP binding"/>
    <property type="evidence" value="ECO:0007669"/>
    <property type="project" value="UniProtKB-KW"/>
</dbReference>
<dbReference type="InterPro" id="IPR036412">
    <property type="entry name" value="HAD-like_sf"/>
</dbReference>
<dbReference type="EMBL" id="CP037968">
    <property type="protein sequence ID" value="QYZ79455.1"/>
    <property type="molecule type" value="Genomic_DNA"/>
</dbReference>
<dbReference type="NCBIfam" id="TIGR01494">
    <property type="entry name" value="ATPase_P-type"/>
    <property type="match status" value="2"/>
</dbReference>
<evidence type="ECO:0000256" key="4">
    <source>
        <dbReference type="ARBA" id="ARBA00022840"/>
    </source>
</evidence>
<dbReference type="PRINTS" id="PR00119">
    <property type="entry name" value="CATATPASE"/>
</dbReference>
<dbReference type="PANTHER" id="PTHR43294">
    <property type="entry name" value="SODIUM/POTASSIUM-TRANSPORTING ATPASE SUBUNIT ALPHA"/>
    <property type="match status" value="1"/>
</dbReference>
<keyword evidence="3" id="KW-0547">Nucleotide-binding</keyword>
<dbReference type="Pfam" id="PF00122">
    <property type="entry name" value="E1-E2_ATPase"/>
    <property type="match status" value="1"/>
</dbReference>
<dbReference type="InterPro" id="IPR059000">
    <property type="entry name" value="ATPase_P-type_domA"/>
</dbReference>
<dbReference type="InterPro" id="IPR018303">
    <property type="entry name" value="ATPase_P-typ_P_site"/>
</dbReference>
<evidence type="ECO:0000256" key="1">
    <source>
        <dbReference type="ARBA" id="ARBA00004141"/>
    </source>
</evidence>
<dbReference type="SMART" id="SM00831">
    <property type="entry name" value="Cation_ATPase_N"/>
    <property type="match status" value="1"/>
</dbReference>
<dbReference type="GO" id="GO:1990573">
    <property type="term" value="P:potassium ion import across plasma membrane"/>
    <property type="evidence" value="ECO:0007669"/>
    <property type="project" value="TreeGrafter"/>
</dbReference>
<dbReference type="Pfam" id="PF00689">
    <property type="entry name" value="Cation_ATPase_C"/>
    <property type="match status" value="1"/>
</dbReference>
<dbReference type="GO" id="GO:1902600">
    <property type="term" value="P:proton transmembrane transport"/>
    <property type="evidence" value="ECO:0007669"/>
    <property type="project" value="TreeGrafter"/>
</dbReference>
<dbReference type="PRINTS" id="PR00120">
    <property type="entry name" value="HATPASE"/>
</dbReference>
<dbReference type="OrthoDB" id="8588at2157"/>
<dbReference type="InterPro" id="IPR044492">
    <property type="entry name" value="P_typ_ATPase_HD_dom"/>
</dbReference>
<keyword evidence="11" id="KW-1185">Reference proteome</keyword>
<proteinExistence type="predicted"/>
<dbReference type="Pfam" id="PF00690">
    <property type="entry name" value="Cation_ATPase_N"/>
    <property type="match status" value="1"/>
</dbReference>
<feature type="transmembrane region" description="Helical" evidence="8">
    <location>
        <begin position="860"/>
        <end position="880"/>
    </location>
</feature>
<protein>
    <submittedName>
        <fullName evidence="10">HAD family hydrolase</fullName>
    </submittedName>
</protein>
<evidence type="ECO:0000259" key="9">
    <source>
        <dbReference type="SMART" id="SM00831"/>
    </source>
</evidence>
<keyword evidence="2 8" id="KW-0812">Transmembrane</keyword>
<dbReference type="InterPro" id="IPR004014">
    <property type="entry name" value="ATPase_P-typ_cation-transptr_N"/>
</dbReference>
<feature type="domain" description="Cation-transporting P-type ATPase N-terminal" evidence="9">
    <location>
        <begin position="7"/>
        <end position="80"/>
    </location>
</feature>
<evidence type="ECO:0000256" key="5">
    <source>
        <dbReference type="ARBA" id="ARBA00022967"/>
    </source>
</evidence>
<feature type="transmembrane region" description="Helical" evidence="8">
    <location>
        <begin position="278"/>
        <end position="304"/>
    </location>
</feature>
<evidence type="ECO:0000256" key="2">
    <source>
        <dbReference type="ARBA" id="ARBA00022692"/>
    </source>
</evidence>
<sequence>MAAREPRWHTLGSAGVLDALSTGERGLSATEAAARLERYGENRIAGDEGASVPAIVLRQFRSSLVLVLLVAAAISLAVGEGVDALAILLIVVLNAVLGTVQEWQAEQGMKALRRMLGLRAVVVRDGRETEVDAAVLVPGDIVRLESGQKVPADLVLIATTTLQVDEAPLTGESEPATKVEGALPGETPLAERENLAYMGTTVVNGRGTGAVVATGMATEFGWIAGLSRRVEEVKTPLTRRLDLLSRRVGEIALAVAVLVVLIGLLQRREVYELFLTGVSLAVAVIPEGLPAVVTLSLAVGVKALMRRHCLVRHLAASESLGSVTVICTDKTGTLTRNEMAVSMVALPGGERVAVEGRGYEPTGTFLVDGAAVMPGMVPGLQVFLRAGAVCSHASLTVDEDGRPGILGSPTEGALVVAAARAGIRREDLPAIEEEASFSSARKRMTVAVTEGEGRVAYMKGAPEVVLGHCTRVLTGGRVRPLDGVTRTALQDGLEEAAQGGLRVIATACRRMKPGEGLEEPAFIFLGYAGILDPPREEAPEALGLCRQAGIDVVMITGDAPATATAVARAVGLPGTGVVRGADIDAMDDDALLKTLRETKVLARVTAEHKLRVIDLFTREGAVVAMTGDGVNDAPALKKAHVGIAMGVKGTEAAREASDIVLVDDNFASIVAGVAEGRRETDNIAKFTRYLLSSNIGEVVAITGGLLAGLPLVLLPAQVLWVNLVTDGVTALALGVEPAEKDVMRRTPASPEAGVLPRRAAAGVALIGAAIGALVLTIFALALGAGEERARTLAFTGLVVFELVNLFNFKSLHAGVLETGLFSNPSLIAAAAASLLLQVAAVYAPPLQAAFRTVPLTGPDWLLLLLVGLPLLLLGEGYKWVVGRGEK</sequence>
<dbReference type="GO" id="GO:0005391">
    <property type="term" value="F:P-type sodium:potassium-exchanging transporter activity"/>
    <property type="evidence" value="ECO:0007669"/>
    <property type="project" value="TreeGrafter"/>
</dbReference>
<feature type="transmembrane region" description="Helical" evidence="8">
    <location>
        <begin position="759"/>
        <end position="783"/>
    </location>
</feature>
<dbReference type="InterPro" id="IPR006068">
    <property type="entry name" value="ATPase_P-typ_cation-transptr_C"/>
</dbReference>
<keyword evidence="7 8" id="KW-0472">Membrane</keyword>
<feature type="transmembrane region" description="Helical" evidence="8">
    <location>
        <begin position="789"/>
        <end position="808"/>
    </location>
</feature>
<dbReference type="PANTHER" id="PTHR43294:SF20">
    <property type="entry name" value="P-TYPE ATPASE"/>
    <property type="match status" value="1"/>
</dbReference>
<gene>
    <name evidence="10" type="ORF">E2N92_08445</name>
</gene>
<keyword evidence="10" id="KW-0378">Hydrolase</keyword>
<dbReference type="Pfam" id="PF13246">
    <property type="entry name" value="Cation_ATPase"/>
    <property type="match status" value="1"/>
</dbReference>
<dbReference type="SUPFAM" id="SSF81665">
    <property type="entry name" value="Calcium ATPase, transmembrane domain M"/>
    <property type="match status" value="1"/>
</dbReference>
<dbReference type="InterPro" id="IPR008250">
    <property type="entry name" value="ATPase_P-typ_transduc_dom_A_sf"/>
</dbReference>
<dbReference type="InterPro" id="IPR001757">
    <property type="entry name" value="P_typ_ATPase"/>
</dbReference>
<organism evidence="10 11">
    <name type="scientific">Methanofollis formosanus</name>
    <dbReference type="NCBI Taxonomy" id="299308"/>
    <lineage>
        <taxon>Archaea</taxon>
        <taxon>Methanobacteriati</taxon>
        <taxon>Methanobacteriota</taxon>
        <taxon>Stenosarchaea group</taxon>
        <taxon>Methanomicrobia</taxon>
        <taxon>Methanomicrobiales</taxon>
        <taxon>Methanomicrobiaceae</taxon>
        <taxon>Methanofollis</taxon>
    </lineage>
</organism>
<feature type="transmembrane region" description="Helical" evidence="8">
    <location>
        <begin position="719"/>
        <end position="738"/>
    </location>
</feature>
<name>A0A8G1EG63_9EURY</name>
<dbReference type="SFLD" id="SFLDF00027">
    <property type="entry name" value="p-type_atpase"/>
    <property type="match status" value="1"/>
</dbReference>
<dbReference type="RefSeq" id="WP_220680763.1">
    <property type="nucleotide sequence ID" value="NZ_CP037968.1"/>
</dbReference>
<feature type="transmembrane region" description="Helical" evidence="8">
    <location>
        <begin position="60"/>
        <end position="78"/>
    </location>
</feature>
<feature type="transmembrane region" description="Helical" evidence="8">
    <location>
        <begin position="695"/>
        <end position="713"/>
    </location>
</feature>
<accession>A0A8G1EG63</accession>
<keyword evidence="5" id="KW-1278">Translocase</keyword>
<evidence type="ECO:0000313" key="10">
    <source>
        <dbReference type="EMBL" id="QYZ79455.1"/>
    </source>
</evidence>
<feature type="transmembrane region" description="Helical" evidence="8">
    <location>
        <begin position="84"/>
        <end position="105"/>
    </location>
</feature>
<dbReference type="SUPFAM" id="SSF81653">
    <property type="entry name" value="Calcium ATPase, transduction domain A"/>
    <property type="match status" value="1"/>
</dbReference>
<evidence type="ECO:0000256" key="7">
    <source>
        <dbReference type="ARBA" id="ARBA00023136"/>
    </source>
</evidence>
<dbReference type="GO" id="GO:0006883">
    <property type="term" value="P:intracellular sodium ion homeostasis"/>
    <property type="evidence" value="ECO:0007669"/>
    <property type="project" value="TreeGrafter"/>
</dbReference>
<reference evidence="10" key="1">
    <citation type="journal article" date="2005" name="Int. J. Syst. Evol. Microbiol.">
        <title>Methanofollis formosanus sp. nov., isolated from a fish pond.</title>
        <authorList>
            <person name="Wu S.Y."/>
            <person name="Chen S.C."/>
            <person name="Lai M.C."/>
        </authorList>
    </citation>
    <scope>NUCLEOTIDE SEQUENCE</scope>
    <source>
        <strain evidence="10">ML15</strain>
    </source>
</reference>
<dbReference type="AlphaFoldDB" id="A0A8G1EG63"/>
<reference evidence="10" key="2">
    <citation type="submission" date="2019-03" db="EMBL/GenBank/DDBJ databases">
        <authorList>
            <person name="Chen S.-C."/>
            <person name="Wu S.-Y."/>
            <person name="Lai M.-C."/>
        </authorList>
    </citation>
    <scope>NUCLEOTIDE SEQUENCE</scope>
    <source>
        <strain evidence="10">ML15</strain>
    </source>
</reference>
<dbReference type="Gene3D" id="3.40.1110.10">
    <property type="entry name" value="Calcium-transporting ATPase, cytoplasmic domain N"/>
    <property type="match status" value="1"/>
</dbReference>
<dbReference type="SUPFAM" id="SSF81660">
    <property type="entry name" value="Metal cation-transporting ATPase, ATP-binding domain N"/>
    <property type="match status" value="1"/>
</dbReference>
<dbReference type="KEGG" id="mfk:E2N92_08445"/>
<dbReference type="InterPro" id="IPR023214">
    <property type="entry name" value="HAD_sf"/>
</dbReference>
<evidence type="ECO:0000313" key="11">
    <source>
        <dbReference type="Proteomes" id="UP000826709"/>
    </source>
</evidence>
<feature type="transmembrane region" description="Helical" evidence="8">
    <location>
        <begin position="820"/>
        <end position="840"/>
    </location>
</feature>
<evidence type="ECO:0000256" key="6">
    <source>
        <dbReference type="ARBA" id="ARBA00022989"/>
    </source>
</evidence>
<dbReference type="GO" id="GO:0030007">
    <property type="term" value="P:intracellular potassium ion homeostasis"/>
    <property type="evidence" value="ECO:0007669"/>
    <property type="project" value="TreeGrafter"/>
</dbReference>
<keyword evidence="4" id="KW-0067">ATP-binding</keyword>
<evidence type="ECO:0000256" key="8">
    <source>
        <dbReference type="SAM" id="Phobius"/>
    </source>
</evidence>
<comment type="subcellular location">
    <subcellularLocation>
        <location evidence="1">Membrane</location>
        <topology evidence="1">Multi-pass membrane protein</topology>
    </subcellularLocation>
</comment>
<dbReference type="GO" id="GO:0016887">
    <property type="term" value="F:ATP hydrolysis activity"/>
    <property type="evidence" value="ECO:0007669"/>
    <property type="project" value="InterPro"/>
</dbReference>
<dbReference type="InterPro" id="IPR050510">
    <property type="entry name" value="Cation_transp_ATPase_P-type"/>
</dbReference>
<dbReference type="Proteomes" id="UP000826709">
    <property type="component" value="Chromosome"/>
</dbReference>
<dbReference type="SFLD" id="SFLDS00003">
    <property type="entry name" value="Haloacid_Dehalogenase"/>
    <property type="match status" value="1"/>
</dbReference>
<dbReference type="Gene3D" id="2.70.150.10">
    <property type="entry name" value="Calcium-transporting ATPase, cytoplasmic transduction domain A"/>
    <property type="match status" value="1"/>
</dbReference>
<dbReference type="PROSITE" id="PS00154">
    <property type="entry name" value="ATPASE_E1_E2"/>
    <property type="match status" value="1"/>
</dbReference>
<dbReference type="Gene3D" id="3.40.50.1000">
    <property type="entry name" value="HAD superfamily/HAD-like"/>
    <property type="match status" value="1"/>
</dbReference>
<dbReference type="InterPro" id="IPR023299">
    <property type="entry name" value="ATPase_P-typ_cyto_dom_N"/>
</dbReference>
<dbReference type="SFLD" id="SFLDG00002">
    <property type="entry name" value="C1.7:_P-type_atpase_like"/>
    <property type="match status" value="1"/>
</dbReference>
<dbReference type="GO" id="GO:0005886">
    <property type="term" value="C:plasma membrane"/>
    <property type="evidence" value="ECO:0007669"/>
    <property type="project" value="TreeGrafter"/>
</dbReference>
<dbReference type="Gene3D" id="1.20.1110.10">
    <property type="entry name" value="Calcium-transporting ATPase, transmembrane domain"/>
    <property type="match status" value="1"/>
</dbReference>
<dbReference type="SUPFAM" id="SSF56784">
    <property type="entry name" value="HAD-like"/>
    <property type="match status" value="1"/>
</dbReference>
<dbReference type="InterPro" id="IPR023298">
    <property type="entry name" value="ATPase_P-typ_TM_dom_sf"/>
</dbReference>